<dbReference type="Gene3D" id="2.40.420.20">
    <property type="match status" value="1"/>
</dbReference>
<protein>
    <submittedName>
        <fullName evidence="7">HlyD family efflux transporter periplasmic adaptor subunit</fullName>
    </submittedName>
</protein>
<gene>
    <name evidence="7" type="ORF">HG263_07575</name>
</gene>
<keyword evidence="3 4" id="KW-0175">Coiled coil</keyword>
<dbReference type="InterPro" id="IPR050465">
    <property type="entry name" value="UPF0194_transport"/>
</dbReference>
<keyword evidence="8" id="KW-1185">Reference proteome</keyword>
<dbReference type="GO" id="GO:0030313">
    <property type="term" value="C:cell envelope"/>
    <property type="evidence" value="ECO:0007669"/>
    <property type="project" value="UniProtKB-SubCell"/>
</dbReference>
<dbReference type="PANTHER" id="PTHR32347">
    <property type="entry name" value="EFFLUX SYSTEM COMPONENT YKNX-RELATED"/>
    <property type="match status" value="1"/>
</dbReference>
<keyword evidence="5" id="KW-0812">Transmembrane</keyword>
<accession>A0A849VC78</accession>
<evidence type="ECO:0000256" key="5">
    <source>
        <dbReference type="SAM" id="Phobius"/>
    </source>
</evidence>
<dbReference type="Gene3D" id="2.40.30.170">
    <property type="match status" value="1"/>
</dbReference>
<dbReference type="Gene3D" id="2.40.50.100">
    <property type="match status" value="1"/>
</dbReference>
<organism evidence="7 8">
    <name type="scientific">Pseudoalteromonas caenipelagi</name>
    <dbReference type="NCBI Taxonomy" id="2726988"/>
    <lineage>
        <taxon>Bacteria</taxon>
        <taxon>Pseudomonadati</taxon>
        <taxon>Pseudomonadota</taxon>
        <taxon>Gammaproteobacteria</taxon>
        <taxon>Alteromonadales</taxon>
        <taxon>Pseudoalteromonadaceae</taxon>
        <taxon>Pseudoalteromonas</taxon>
    </lineage>
</organism>
<keyword evidence="5" id="KW-0472">Membrane</keyword>
<comment type="caution">
    <text evidence="7">The sequence shown here is derived from an EMBL/GenBank/DDBJ whole genome shotgun (WGS) entry which is preliminary data.</text>
</comment>
<reference evidence="7 8" key="1">
    <citation type="submission" date="2020-04" db="EMBL/GenBank/DDBJ databases">
        <title>Pseudoalteromonas caenipelagi sp. nov., isolated from a tidal flat.</title>
        <authorList>
            <person name="Park S."/>
            <person name="Yoon J.-H."/>
        </authorList>
    </citation>
    <scope>NUCLEOTIDE SEQUENCE [LARGE SCALE GENOMIC DNA]</scope>
    <source>
        <strain evidence="7 8">JBTF-M23</strain>
    </source>
</reference>
<name>A0A849VC78_9GAMM</name>
<dbReference type="AlphaFoldDB" id="A0A849VC78"/>
<dbReference type="Pfam" id="PF25917">
    <property type="entry name" value="BSH_RND"/>
    <property type="match status" value="1"/>
</dbReference>
<feature type="coiled-coil region" evidence="4">
    <location>
        <begin position="121"/>
        <end position="246"/>
    </location>
</feature>
<dbReference type="InterPro" id="IPR058625">
    <property type="entry name" value="MdtA-like_BSH"/>
</dbReference>
<feature type="domain" description="Multidrug resistance protein MdtA-like barrel-sandwich hybrid" evidence="6">
    <location>
        <begin position="99"/>
        <end position="274"/>
    </location>
</feature>
<evidence type="ECO:0000259" key="6">
    <source>
        <dbReference type="Pfam" id="PF25917"/>
    </source>
</evidence>
<evidence type="ECO:0000256" key="2">
    <source>
        <dbReference type="ARBA" id="ARBA00009477"/>
    </source>
</evidence>
<evidence type="ECO:0000313" key="7">
    <source>
        <dbReference type="EMBL" id="NOU50400.1"/>
    </source>
</evidence>
<sequence>MAYISNTSAQDTQIKTKPSKVKSVWLVTSILLFLIFLYFILVPALANWTSGTNSISLDKIRVAQVEKGLFIRDFSLQGKVVAAKRPVLYSPAQGTVTYLVEAGDSVEQGQSLAVIDSPELKSLYNQEVANLTKLKTHLEREKIQVKKSNLQQDNLIGKAEVALNAAQREMLRSENAKKNNVISDIDYQKAKDDLQNAKREYQHVLKEVALLKESQKFEIQTRELELQSQQVKVTELKRQVDGLQITSPVTGLVGNLNVQQKSSVTKNQALLRVVDLTQYELEVQIPESYADDLALGMEALITLNHTQYAGELVAISPEISQGSVSAKIRFKDTSLTGLRQNQRLTTRIILEQKNNIAYLPRGQFVNSYNGQFAYVLNGEEAIKIPIELGSRSLAQVEVISGLSQGDRVVISDTNIFKDAPRVRILQ</sequence>
<dbReference type="RefSeq" id="WP_171625462.1">
    <property type="nucleotide sequence ID" value="NZ_JABBPG010000002.1"/>
</dbReference>
<evidence type="ECO:0000313" key="8">
    <source>
        <dbReference type="Proteomes" id="UP000586305"/>
    </source>
</evidence>
<dbReference type="EMBL" id="JABBPG010000002">
    <property type="protein sequence ID" value="NOU50400.1"/>
    <property type="molecule type" value="Genomic_DNA"/>
</dbReference>
<comment type="subcellular location">
    <subcellularLocation>
        <location evidence="1">Cell envelope</location>
    </subcellularLocation>
</comment>
<evidence type="ECO:0000256" key="3">
    <source>
        <dbReference type="ARBA" id="ARBA00023054"/>
    </source>
</evidence>
<keyword evidence="5" id="KW-1133">Transmembrane helix</keyword>
<evidence type="ECO:0000256" key="4">
    <source>
        <dbReference type="SAM" id="Coils"/>
    </source>
</evidence>
<dbReference type="Proteomes" id="UP000586305">
    <property type="component" value="Unassembled WGS sequence"/>
</dbReference>
<dbReference type="PANTHER" id="PTHR32347:SF14">
    <property type="entry name" value="EFFLUX SYSTEM COMPONENT YKNX-RELATED"/>
    <property type="match status" value="1"/>
</dbReference>
<comment type="similarity">
    <text evidence="2">Belongs to the membrane fusion protein (MFP) (TC 8.A.1) family.</text>
</comment>
<feature type="transmembrane region" description="Helical" evidence="5">
    <location>
        <begin position="24"/>
        <end position="46"/>
    </location>
</feature>
<dbReference type="Gene3D" id="1.10.287.470">
    <property type="entry name" value="Helix hairpin bin"/>
    <property type="match status" value="1"/>
</dbReference>
<proteinExistence type="inferred from homology"/>
<dbReference type="SUPFAM" id="SSF111369">
    <property type="entry name" value="HlyD-like secretion proteins"/>
    <property type="match status" value="2"/>
</dbReference>
<evidence type="ECO:0000256" key="1">
    <source>
        <dbReference type="ARBA" id="ARBA00004196"/>
    </source>
</evidence>